<evidence type="ECO:0000313" key="3">
    <source>
        <dbReference type="EMBL" id="OBS17430.1"/>
    </source>
</evidence>
<dbReference type="Gene3D" id="1.10.8.790">
    <property type="entry name" value="RNA-dependent RNA polymerase, slab domain, helical subdomain-like"/>
    <property type="match status" value="1"/>
</dbReference>
<comment type="catalytic activity">
    <reaction evidence="1">
        <text>RNA(n) + a ribonucleoside 5'-triphosphate = RNA(n+1) + diphosphate</text>
        <dbReference type="Rhea" id="RHEA:21248"/>
        <dbReference type="Rhea" id="RHEA-COMP:14527"/>
        <dbReference type="Rhea" id="RHEA-COMP:17342"/>
        <dbReference type="ChEBI" id="CHEBI:33019"/>
        <dbReference type="ChEBI" id="CHEBI:61557"/>
        <dbReference type="ChEBI" id="CHEBI:140395"/>
        <dbReference type="EC" id="2.7.7.48"/>
    </reaction>
</comment>
<keyword evidence="1" id="KW-0808">Transferase</keyword>
<dbReference type="Pfam" id="PF05183">
    <property type="entry name" value="RdRP"/>
    <property type="match status" value="1"/>
</dbReference>
<dbReference type="GO" id="GO:0030422">
    <property type="term" value="P:siRNA processing"/>
    <property type="evidence" value="ECO:0007669"/>
    <property type="project" value="TreeGrafter"/>
</dbReference>
<dbReference type="PANTHER" id="PTHR23079">
    <property type="entry name" value="RNA-DEPENDENT RNA POLYMERASE"/>
    <property type="match status" value="1"/>
</dbReference>
<evidence type="ECO:0000256" key="1">
    <source>
        <dbReference type="RuleBase" id="RU363098"/>
    </source>
</evidence>
<dbReference type="Proteomes" id="UP000091967">
    <property type="component" value="Unassembled WGS sequence"/>
</dbReference>
<keyword evidence="1" id="KW-0696">RNA-directed RNA polymerase</keyword>
<reference evidence="3 4" key="1">
    <citation type="submission" date="2016-06" db="EMBL/GenBank/DDBJ databases">
        <title>Living apart together: crosstalk between the core and supernumerary genomes in a fungal plant pathogen.</title>
        <authorList>
            <person name="Vanheule A."/>
            <person name="Audenaert K."/>
            <person name="Warris S."/>
            <person name="Van De Geest H."/>
            <person name="Schijlen E."/>
            <person name="Hofte M."/>
            <person name="De Saeger S."/>
            <person name="Haesaert G."/>
            <person name="Waalwijk C."/>
            <person name="Van Der Lee T."/>
        </authorList>
    </citation>
    <scope>NUCLEOTIDE SEQUENCE [LARGE SCALE GENOMIC DNA]</scope>
    <source>
        <strain evidence="3 4">2516</strain>
    </source>
</reference>
<feature type="domain" description="RDRP core" evidence="2">
    <location>
        <begin position="230"/>
        <end position="870"/>
    </location>
</feature>
<dbReference type="EC" id="2.7.7.48" evidence="1"/>
<comment type="caution">
    <text evidence="3">The sequence shown here is derived from an EMBL/GenBank/DDBJ whole genome shotgun (WGS) entry which is preliminary data.</text>
</comment>
<dbReference type="InterPro" id="IPR007855">
    <property type="entry name" value="RDRP"/>
</dbReference>
<sequence>MSSSNSYREQPKLDNIPCYEDYGSMLRFIPSTPHVGSRYYRSSNESALRSSFDESISPSPSIIDAMDELFIEHNQSEIQSAIADQRHDQFIESSSMPSRNIRAHHPADQGFKTSNGNGLIEPFDFVWPKCPAGIKNAPMIAKWEVHRIACHCSVDLEDVLIEYRPAWKDQDIFWEDVERHKNFHGKTFPAKCGREVWVQGHEDDFSTGRAVGYKARLRFDNINKKPKFELEIPVSQKSSRLHRKFGFNRFMELKLLFGDGCKSTLQDKDKKRALARWLVHKHHLFLHYKWAAFFIEDMKPKKEKAGLTTPKMTGKRVVLFAEQGAGLNFSCMAPKTTSHSNNLSAVMSVNPVCDRFSLLDWLLQLDSNLHRPYIKLFHRISLGLSKTTPTILLMEDSIWHRPTDIESPNHKPMNDGIGRISHSLLREVRDIMGLDFLPVAIQARIGGAKGLWMLDSTPFSSDKRWIEIYPSQIKWDCNWSDPAHRTLEIVSVSSYGGPATLNLQFIPILEERAIDRELMRRTIDERIDQHLRKDLDHAKAAMETPELFRKWIRDTSYTTFGDSHDGMSWFIGGLPRDWSGIMSFLADGGFEPRRLEFLNEIMFRHQMSRWRQMEAKLHIEIAQSTSALMTIDFLGVLAPGEVQLCFSPAFDDGKQSLDDLGGLDVLVARSPAHLPSDIQKVKAVFKPELRQFKNVIIFSSLGDESLASKLSGGDYDGDKAWVCWDPDIVNNFESVDMASKVSFEEYFRPNIQNAGILASRYGKPHYLDALLEEAFSFRLSPSFMGICTSYKESLAYDERSIRNETTVRLSMLLSELVDQEKSGFEFDDNVWYRIRKDMCGGKMFLKAPAYKSGDLVALATSNQIIDILKHSMHERIQNGLKKFSTYRLSSGIGPDKPVLTTFDMDLVSYWNDFEKEAEQITSQFEPSSLWLKDFRSSLITNIDECLSYWGDMMSGKEDYLTKAIPVYERWRNISLNVRCNSPVAAIMTSLFNNGIRRSKGLGQWDLLKASLTFKRHHQRTWFVWQMAGRQLQFIKACAVRGAGENDLLIPIPVVSRMYRVLRPDARRIERVIADQDRDFENDP</sequence>
<proteinExistence type="inferred from homology"/>
<dbReference type="PANTHER" id="PTHR23079:SF14">
    <property type="entry name" value="RNA-DEPENDENT RNA POLYMERASE"/>
    <property type="match status" value="1"/>
</dbReference>
<dbReference type="AlphaFoldDB" id="A0A1B8AAC8"/>
<keyword evidence="1" id="KW-0694">RNA-binding</keyword>
<evidence type="ECO:0000313" key="4">
    <source>
        <dbReference type="Proteomes" id="UP000091967"/>
    </source>
</evidence>
<dbReference type="GO" id="GO:0003968">
    <property type="term" value="F:RNA-directed RNA polymerase activity"/>
    <property type="evidence" value="ECO:0007669"/>
    <property type="project" value="UniProtKB-KW"/>
</dbReference>
<dbReference type="GO" id="GO:0031380">
    <property type="term" value="C:nuclear RNA-directed RNA polymerase complex"/>
    <property type="evidence" value="ECO:0007669"/>
    <property type="project" value="TreeGrafter"/>
</dbReference>
<keyword evidence="4" id="KW-1185">Reference proteome</keyword>
<dbReference type="EMBL" id="LYXU01000018">
    <property type="protein sequence ID" value="OBS17430.1"/>
    <property type="molecule type" value="Genomic_DNA"/>
</dbReference>
<evidence type="ECO:0000259" key="2">
    <source>
        <dbReference type="Pfam" id="PF05183"/>
    </source>
</evidence>
<dbReference type="GO" id="GO:0003723">
    <property type="term" value="F:RNA binding"/>
    <property type="evidence" value="ECO:0007669"/>
    <property type="project" value="UniProtKB-KW"/>
</dbReference>
<organism evidence="3 4">
    <name type="scientific">Fusarium poae</name>
    <dbReference type="NCBI Taxonomy" id="36050"/>
    <lineage>
        <taxon>Eukaryota</taxon>
        <taxon>Fungi</taxon>
        <taxon>Dikarya</taxon>
        <taxon>Ascomycota</taxon>
        <taxon>Pezizomycotina</taxon>
        <taxon>Sordariomycetes</taxon>
        <taxon>Hypocreomycetidae</taxon>
        <taxon>Hypocreales</taxon>
        <taxon>Nectriaceae</taxon>
        <taxon>Fusarium</taxon>
    </lineage>
</organism>
<accession>A0A1B8AAC8</accession>
<dbReference type="OMA" id="KEYCENQ"/>
<dbReference type="InterPro" id="IPR057596">
    <property type="entry name" value="RDRP_core"/>
</dbReference>
<protein>
    <recommendedName>
        <fullName evidence="1">RNA-dependent RNA polymerase</fullName>
        <ecNumber evidence="1">2.7.7.48</ecNumber>
    </recommendedName>
</protein>
<keyword evidence="1" id="KW-0548">Nucleotidyltransferase</keyword>
<gene>
    <name evidence="3" type="ORF">FPOA_12078</name>
</gene>
<comment type="similarity">
    <text evidence="1">Belongs to the RdRP family.</text>
</comment>
<name>A0A1B8AAC8_FUSPO</name>